<evidence type="ECO:0008006" key="3">
    <source>
        <dbReference type="Google" id="ProtNLM"/>
    </source>
</evidence>
<dbReference type="Proteomes" id="UP000244874">
    <property type="component" value="Unassembled WGS sequence"/>
</dbReference>
<accession>A0A2R7ULZ6</accession>
<sequence>MSLAVLIVLYRKASQDSIALQSLLAQQALLRDEGIDLRLYVWNNSPGVAQPCPGVRWYDADNQRLSVVYNQVAEQAFAAGVDLFMISDDDTNYSNIRLSSCLAQIGQVRRAPGGEQVGVFMPRLVSHGQLVSPGKRWLFMGRLTPNVAAGLVDSKNLLGINSGLIFTRECFQRMKPFYDERLRFYATDTDFFIRYEEYFPKACVLDVEIAHDLSEHSADTPERALFRFEEMIHGLRISFHSHSLLERGLLDLYLVYAAIRKAVAYRRPAFVKALFTQVRAVK</sequence>
<protein>
    <recommendedName>
        <fullName evidence="3">GT2 family glycosyltransferase</fullName>
    </recommendedName>
</protein>
<proteinExistence type="predicted"/>
<name>A0A2R7ULZ6_PSEDL</name>
<organism evidence="1 2">
    <name type="scientific">Pseudomonas plecoglossicida</name>
    <dbReference type="NCBI Taxonomy" id="70775"/>
    <lineage>
        <taxon>Bacteria</taxon>
        <taxon>Pseudomonadati</taxon>
        <taxon>Pseudomonadota</taxon>
        <taxon>Gammaproteobacteria</taxon>
        <taxon>Pseudomonadales</taxon>
        <taxon>Pseudomonadaceae</taxon>
        <taxon>Pseudomonas</taxon>
    </lineage>
</organism>
<reference evidence="1 2" key="1">
    <citation type="submission" date="2018-04" db="EMBL/GenBank/DDBJ databases">
        <authorList>
            <person name="Go L.Y."/>
            <person name="Mitchell J.A."/>
        </authorList>
    </citation>
    <scope>NUCLEOTIDE SEQUENCE [LARGE SCALE GENOMIC DNA]</scope>
    <source>
        <strain evidence="1 2">KCJK7865</strain>
    </source>
</reference>
<dbReference type="AlphaFoldDB" id="A0A2R7ULZ6"/>
<evidence type="ECO:0000313" key="1">
    <source>
        <dbReference type="EMBL" id="PTU52355.1"/>
    </source>
</evidence>
<dbReference type="SUPFAM" id="SSF53448">
    <property type="entry name" value="Nucleotide-diphospho-sugar transferases"/>
    <property type="match status" value="1"/>
</dbReference>
<dbReference type="EMBL" id="QANO01000102">
    <property type="protein sequence ID" value="PTU52355.1"/>
    <property type="molecule type" value="Genomic_DNA"/>
</dbReference>
<evidence type="ECO:0000313" key="2">
    <source>
        <dbReference type="Proteomes" id="UP000244874"/>
    </source>
</evidence>
<comment type="caution">
    <text evidence="1">The sequence shown here is derived from an EMBL/GenBank/DDBJ whole genome shotgun (WGS) entry which is preliminary data.</text>
</comment>
<dbReference type="RefSeq" id="WP_108480538.1">
    <property type="nucleotide sequence ID" value="NZ_QANO01000102.1"/>
</dbReference>
<gene>
    <name evidence="1" type="ORF">DBB42_10260</name>
</gene>
<dbReference type="InterPro" id="IPR029044">
    <property type="entry name" value="Nucleotide-diphossugar_trans"/>
</dbReference>